<organism evidence="1 2">
    <name type="scientific">Motilimonas cestriensis</name>
    <dbReference type="NCBI Taxonomy" id="2742685"/>
    <lineage>
        <taxon>Bacteria</taxon>
        <taxon>Pseudomonadati</taxon>
        <taxon>Pseudomonadota</taxon>
        <taxon>Gammaproteobacteria</taxon>
        <taxon>Alteromonadales</taxon>
        <taxon>Alteromonadales genera incertae sedis</taxon>
        <taxon>Motilimonas</taxon>
    </lineage>
</organism>
<evidence type="ECO:0000313" key="2">
    <source>
        <dbReference type="Proteomes" id="UP001201273"/>
    </source>
</evidence>
<accession>A0ABS8W6A2</accession>
<dbReference type="Pfam" id="PF06082">
    <property type="entry name" value="YjbH"/>
    <property type="match status" value="1"/>
</dbReference>
<sequence>MAQTGFSGLLRTPHAEVLPFGDVSLNYQVEDNIVKDAYYYQGAHKTLLLGLGIFPYTEFTVQNTFKRFNGETGWNSEHSSDLSFSAKYDFGHFIPQEWFSLVLGFQDYGGAATHHKNAYAVASKSLFGFRASAGWGQGSDKNQMGIDYLDGPFGGIEYQAFDWLQLVSDYDGTGVNAGVKLFTPNDLLPYGWQANLTWQAYSNSDTVNRDNQWVGLGLRMPLSGSNKAERYSDNAVQAWVDERSVAELQAAHKVSTSKEQSQQWQGDVPNRDVVALLSAELAEQGFENISVALEDGSLKLAFENNVFNWNELDGLGVALGVLSTLHNGSFDVYLLNNKVPVLQVSGNAETYRAFLNSKGNYPSKDHGLTFSTVNLSSAMSAVAWQQPHYNNGAYRARLILAPSFYSTVGTEMGVMDYSLALSTNLQMQLWQGGALDVRHLLPLMHSDDYADGEYFANSRHKSEIDRALVHQAFGLPNNILTQFSAGLVRRHFVGAMNETRWQSAKGNHRFSAELGYLDHNEKNLTATPMLINYRYYVEKLDWALEAGGGEYWYGDKGFTLASKHWFGDTSVTIKYQDTDEKFAGLSFSVPITLTKDMNPSYVQVRGIDEWSLSYRTMVGNDACNCLNGSMATTTGLQHNLARVYDNRDRLSDAYVRTNIMRLKSAYWQYAQ</sequence>
<proteinExistence type="predicted"/>
<evidence type="ECO:0000313" key="1">
    <source>
        <dbReference type="EMBL" id="MCE2594073.1"/>
    </source>
</evidence>
<reference evidence="1 2" key="1">
    <citation type="journal article" date="2022" name="Environ. Microbiol. Rep.">
        <title>Eco-phylogenetic analyses reveal divergent evolution of vitamin B12 metabolism in the marine bacterial family 'Psychromonadaceae'.</title>
        <authorList>
            <person name="Jin X."/>
            <person name="Yang Y."/>
            <person name="Cao H."/>
            <person name="Gao B."/>
            <person name="Zhao Z."/>
        </authorList>
    </citation>
    <scope>NUCLEOTIDE SEQUENCE [LARGE SCALE GENOMIC DNA]</scope>
    <source>
        <strain evidence="1 2">MKS20</strain>
    </source>
</reference>
<dbReference type="Proteomes" id="UP001201273">
    <property type="component" value="Unassembled WGS sequence"/>
</dbReference>
<protein>
    <submittedName>
        <fullName evidence="1">YjbH domain-containing protein</fullName>
    </submittedName>
</protein>
<comment type="caution">
    <text evidence="1">The sequence shown here is derived from an EMBL/GenBank/DDBJ whole genome shotgun (WGS) entry which is preliminary data.</text>
</comment>
<keyword evidence="2" id="KW-1185">Reference proteome</keyword>
<dbReference type="InterPro" id="IPR010344">
    <property type="entry name" value="YbjH"/>
</dbReference>
<dbReference type="RefSeq" id="WP_233051651.1">
    <property type="nucleotide sequence ID" value="NZ_JAIMJA010000003.1"/>
</dbReference>
<name>A0ABS8W6A2_9GAMM</name>
<dbReference type="EMBL" id="JAIMJA010000003">
    <property type="protein sequence ID" value="MCE2594073.1"/>
    <property type="molecule type" value="Genomic_DNA"/>
</dbReference>
<gene>
    <name evidence="1" type="ORF">K6Y31_04510</name>
</gene>